<dbReference type="SUPFAM" id="SSF51182">
    <property type="entry name" value="RmlC-like cupins"/>
    <property type="match status" value="1"/>
</dbReference>
<dbReference type="Proteomes" id="UP000199046">
    <property type="component" value="Unassembled WGS sequence"/>
</dbReference>
<feature type="binding site" evidence="6">
    <location>
        <position position="93"/>
    </location>
    <ligand>
        <name>Fe cation</name>
        <dbReference type="ChEBI" id="CHEBI:24875"/>
        <note>catalytic</note>
    </ligand>
</feature>
<evidence type="ECO:0000313" key="7">
    <source>
        <dbReference type="EMBL" id="SFC72389.1"/>
    </source>
</evidence>
<reference evidence="8" key="1">
    <citation type="submission" date="2016-10" db="EMBL/GenBank/DDBJ databases">
        <authorList>
            <person name="Varghese N."/>
            <person name="Submissions S."/>
        </authorList>
    </citation>
    <scope>NUCLEOTIDE SEQUENCE [LARGE SCALE GENOMIC DNA]</scope>
    <source>
        <strain evidence="8">DSM 23439</strain>
    </source>
</reference>
<keyword evidence="5 6" id="KW-0408">Iron</keyword>
<comment type="similarity">
    <text evidence="1">Belongs to the cysteine dioxygenase family.</text>
</comment>
<evidence type="ECO:0000256" key="3">
    <source>
        <dbReference type="ARBA" id="ARBA00022964"/>
    </source>
</evidence>
<protein>
    <submittedName>
        <fullName evidence="7">Predicted metal-dependent enzyme of the double-stranded beta helix superfamily</fullName>
    </submittedName>
</protein>
<name>A0A1I1LH74_9GAMM</name>
<dbReference type="PANTHER" id="PTHR12918:SF1">
    <property type="entry name" value="CYSTEINE DIOXYGENASE TYPE 1"/>
    <property type="match status" value="1"/>
</dbReference>
<feature type="binding site" evidence="6">
    <location>
        <position position="142"/>
    </location>
    <ligand>
        <name>Fe cation</name>
        <dbReference type="ChEBI" id="CHEBI:24875"/>
        <note>catalytic</note>
    </ligand>
</feature>
<evidence type="ECO:0000313" key="8">
    <source>
        <dbReference type="Proteomes" id="UP000199046"/>
    </source>
</evidence>
<feature type="binding site" evidence="6">
    <location>
        <position position="91"/>
    </location>
    <ligand>
        <name>Fe cation</name>
        <dbReference type="ChEBI" id="CHEBI:24875"/>
        <note>catalytic</note>
    </ligand>
</feature>
<evidence type="ECO:0000256" key="5">
    <source>
        <dbReference type="ARBA" id="ARBA00023004"/>
    </source>
</evidence>
<evidence type="ECO:0000256" key="4">
    <source>
        <dbReference type="ARBA" id="ARBA00023002"/>
    </source>
</evidence>
<organism evidence="7 8">
    <name type="scientific">Kushneria avicenniae</name>
    <dbReference type="NCBI Taxonomy" id="402385"/>
    <lineage>
        <taxon>Bacteria</taxon>
        <taxon>Pseudomonadati</taxon>
        <taxon>Pseudomonadota</taxon>
        <taxon>Gammaproteobacteria</taxon>
        <taxon>Oceanospirillales</taxon>
        <taxon>Halomonadaceae</taxon>
        <taxon>Kushneria</taxon>
    </lineage>
</organism>
<dbReference type="PANTHER" id="PTHR12918">
    <property type="entry name" value="CYSTEINE DIOXYGENASE"/>
    <property type="match status" value="1"/>
</dbReference>
<dbReference type="CDD" id="cd10548">
    <property type="entry name" value="cupin_CDO"/>
    <property type="match status" value="1"/>
</dbReference>
<evidence type="ECO:0000256" key="2">
    <source>
        <dbReference type="ARBA" id="ARBA00022723"/>
    </source>
</evidence>
<proteinExistence type="inferred from homology"/>
<dbReference type="InterPro" id="IPR011051">
    <property type="entry name" value="RmlC_Cupin_sf"/>
</dbReference>
<evidence type="ECO:0000256" key="1">
    <source>
        <dbReference type="ARBA" id="ARBA00006622"/>
    </source>
</evidence>
<keyword evidence="3" id="KW-0223">Dioxygenase</keyword>
<dbReference type="EMBL" id="FOLY01000005">
    <property type="protein sequence ID" value="SFC72389.1"/>
    <property type="molecule type" value="Genomic_DNA"/>
</dbReference>
<dbReference type="GO" id="GO:0008198">
    <property type="term" value="F:ferrous iron binding"/>
    <property type="evidence" value="ECO:0007669"/>
    <property type="project" value="TreeGrafter"/>
</dbReference>
<evidence type="ECO:0000256" key="6">
    <source>
        <dbReference type="PIRSR" id="PIRSR610300-51"/>
    </source>
</evidence>
<dbReference type="GO" id="GO:0016702">
    <property type="term" value="F:oxidoreductase activity, acting on single donors with incorporation of molecular oxygen, incorporation of two atoms of oxygen"/>
    <property type="evidence" value="ECO:0007669"/>
    <property type="project" value="InterPro"/>
</dbReference>
<dbReference type="RefSeq" id="WP_090134468.1">
    <property type="nucleotide sequence ID" value="NZ_FOLY01000005.1"/>
</dbReference>
<gene>
    <name evidence="7" type="ORF">SAMN05421848_2460</name>
</gene>
<dbReference type="AlphaFoldDB" id="A0A1I1LH74"/>
<dbReference type="InterPro" id="IPR010300">
    <property type="entry name" value="CDO_1"/>
</dbReference>
<dbReference type="InterPro" id="IPR014710">
    <property type="entry name" value="RmlC-like_jellyroll"/>
</dbReference>
<dbReference type="Gene3D" id="2.60.120.10">
    <property type="entry name" value="Jelly Rolls"/>
    <property type="match status" value="1"/>
</dbReference>
<keyword evidence="4" id="KW-0560">Oxidoreductase</keyword>
<dbReference type="STRING" id="402385.SAMN05421848_2460"/>
<accession>A0A1I1LH74</accession>
<sequence length="209" mass="23547">MTDIAPLRHFVSGVSELLMTVPNDDAEVSPLVLQAITLQLKRLIEHDDWLPEPFTRPHPQRYRQYLLYADALQRFSVVSFVWGPGQTTPVHDHGVWGLIGMLRGAETSQRWTQGDTFSPVGDATHLLPGDIEWLLPQEGDIHQVSNAFDDRVSISIHVYGANIGAVKRNVFDETGQRKAFISGYDNRFIPNLWDLSDNVVHAQEETAHA</sequence>
<keyword evidence="8" id="KW-1185">Reference proteome</keyword>
<dbReference type="OrthoDB" id="7059163at2"/>
<keyword evidence="2 6" id="KW-0479">Metal-binding</keyword>